<dbReference type="NCBIfam" id="TIGR02206">
    <property type="entry name" value="intg_mem_TP0381"/>
    <property type="match status" value="1"/>
</dbReference>
<feature type="transmembrane region" description="Helical" evidence="1">
    <location>
        <begin position="157"/>
        <end position="174"/>
    </location>
</feature>
<evidence type="ECO:0000313" key="3">
    <source>
        <dbReference type="Proteomes" id="UP000254634"/>
    </source>
</evidence>
<keyword evidence="1" id="KW-0812">Transmembrane</keyword>
<dbReference type="OrthoDB" id="9813172at2"/>
<keyword evidence="3" id="KW-1185">Reference proteome</keyword>
<sequence>MKHFLTTTKTAPPPVSTFWFIIMMALLVFLTYTTLKYYTNPTYRKTFKVIQAIQLVILYTWYFGFSIPFANSLPLYHCRLAMFAVLLLPDKWPSKQYFALMGASGAIFALVYPVFDPYDFPHITSLSFLVGHYALFVNSLLYLLSHYDKKLLNKKRIVLYTFVLNLLLLGVNQVTGGNYGLLAHPPMIKGDRLLINYLAVSIILAAALVLFDEIFKRREKRAPLLAKERMKP</sequence>
<dbReference type="InterPro" id="IPR011737">
    <property type="entry name" value="CHP02206_TP0381"/>
</dbReference>
<dbReference type="STRING" id="1123307.GCA_000380065_00167"/>
<protein>
    <submittedName>
        <fullName evidence="2">Major facilitator superfamily permease</fullName>
    </submittedName>
</protein>
<dbReference type="AlphaFoldDB" id="A0A380L4W7"/>
<feature type="transmembrane region" description="Helical" evidence="1">
    <location>
        <begin position="47"/>
        <end position="67"/>
    </location>
</feature>
<evidence type="ECO:0000313" key="2">
    <source>
        <dbReference type="EMBL" id="SUN77521.1"/>
    </source>
</evidence>
<organism evidence="2 3">
    <name type="scientific">Streptococcus massiliensis</name>
    <dbReference type="NCBI Taxonomy" id="313439"/>
    <lineage>
        <taxon>Bacteria</taxon>
        <taxon>Bacillati</taxon>
        <taxon>Bacillota</taxon>
        <taxon>Bacilli</taxon>
        <taxon>Lactobacillales</taxon>
        <taxon>Streptococcaceae</taxon>
        <taxon>Streptococcus</taxon>
    </lineage>
</organism>
<dbReference type="EMBL" id="UHFR01000005">
    <property type="protein sequence ID" value="SUN77521.1"/>
    <property type="molecule type" value="Genomic_DNA"/>
</dbReference>
<proteinExistence type="predicted"/>
<dbReference type="Pfam" id="PF14808">
    <property type="entry name" value="TMEM164"/>
    <property type="match status" value="1"/>
</dbReference>
<feature type="transmembrane region" description="Helical" evidence="1">
    <location>
        <begin position="194"/>
        <end position="211"/>
    </location>
</feature>
<feature type="transmembrane region" description="Helical" evidence="1">
    <location>
        <begin position="127"/>
        <end position="145"/>
    </location>
</feature>
<feature type="transmembrane region" description="Helical" evidence="1">
    <location>
        <begin position="16"/>
        <end position="35"/>
    </location>
</feature>
<dbReference type="Proteomes" id="UP000254634">
    <property type="component" value="Unassembled WGS sequence"/>
</dbReference>
<gene>
    <name evidence="2" type="ORF">NCTC13765_02048</name>
</gene>
<keyword evidence="1" id="KW-0472">Membrane</keyword>
<dbReference type="RefSeq" id="WP_018370849.1">
    <property type="nucleotide sequence ID" value="NZ_UHFR01000005.1"/>
</dbReference>
<name>A0A380L4W7_9STRE</name>
<keyword evidence="1" id="KW-1133">Transmembrane helix</keyword>
<accession>A0A380L4W7</accession>
<evidence type="ECO:0000256" key="1">
    <source>
        <dbReference type="SAM" id="Phobius"/>
    </source>
</evidence>
<reference evidence="2" key="1">
    <citation type="submission" date="2018-06" db="EMBL/GenBank/DDBJ databases">
        <authorList>
            <consortium name="Pathogen Informatics"/>
            <person name="Doyle S."/>
        </authorList>
    </citation>
    <scope>NUCLEOTIDE SEQUENCE [LARGE SCALE GENOMIC DNA]</scope>
    <source>
        <strain evidence="2">NCTC13765</strain>
    </source>
</reference>